<protein>
    <submittedName>
        <fullName evidence="1">Uncharacterized protein</fullName>
    </submittedName>
</protein>
<organism evidence="1">
    <name type="scientific">viral metagenome</name>
    <dbReference type="NCBI Taxonomy" id="1070528"/>
    <lineage>
        <taxon>unclassified sequences</taxon>
        <taxon>metagenomes</taxon>
        <taxon>organismal metagenomes</taxon>
    </lineage>
</organism>
<reference evidence="1" key="1">
    <citation type="journal article" date="2020" name="Nature">
        <title>Giant virus diversity and host interactions through global metagenomics.</title>
        <authorList>
            <person name="Schulz F."/>
            <person name="Roux S."/>
            <person name="Paez-Espino D."/>
            <person name="Jungbluth S."/>
            <person name="Walsh D.A."/>
            <person name="Denef V.J."/>
            <person name="McMahon K.D."/>
            <person name="Konstantinidis K.T."/>
            <person name="Eloe-Fadrosh E.A."/>
            <person name="Kyrpides N.C."/>
            <person name="Woyke T."/>
        </authorList>
    </citation>
    <scope>NUCLEOTIDE SEQUENCE</scope>
    <source>
        <strain evidence="1">GVMAG-M-3300023174-104</strain>
    </source>
</reference>
<dbReference type="AlphaFoldDB" id="A0A6C0D304"/>
<sequence>MNPSLKKFYVFLDRIKTKCVIQDAEYWDLAFMDGETPIIAECNDTILSIRKDGYKIRMELGENFYVTVMPPSSFPDNLTTTAGTVIRPSGNYQWNHKDANLFRPIVSQPGLGVYGPVQIMDCCRSFILDMKTEEKQYINKTYQKNLFSMWERCRIRNTQYWDMTLQEGEEIISPPWEHECLNLYKDGFIIRIDMHDGGSPYHFKGSIQVSKHGHLDFFFGKNSSINIPKQLPHVYSDIHCVKKTRYHLYNWSHGNIEVDADMSVSNVSQCMPGSDGIKRISGPTQILEEARYIIQYLKCNMKHNWVNRIREELMMKVCHPKRIKKWIEQGFDSFQ</sequence>
<name>A0A6C0D304_9ZZZZ</name>
<evidence type="ECO:0000313" key="1">
    <source>
        <dbReference type="EMBL" id="QHT10085.1"/>
    </source>
</evidence>
<accession>A0A6C0D304</accession>
<proteinExistence type="predicted"/>
<dbReference type="EMBL" id="MN739518">
    <property type="protein sequence ID" value="QHT10085.1"/>
    <property type="molecule type" value="Genomic_DNA"/>
</dbReference>